<protein>
    <submittedName>
        <fullName evidence="9">MMPL family transporter</fullName>
    </submittedName>
</protein>
<feature type="transmembrane region" description="Helical" evidence="7">
    <location>
        <begin position="278"/>
        <end position="302"/>
    </location>
</feature>
<evidence type="ECO:0000256" key="4">
    <source>
        <dbReference type="ARBA" id="ARBA00022692"/>
    </source>
</evidence>
<reference evidence="9" key="1">
    <citation type="submission" date="2022-05" db="EMBL/GenBank/DDBJ databases">
        <title>Complete genome sequence of toluene-degrading Gulosibacter sediminis strain ACHW.36C.</title>
        <authorList>
            <person name="Wai A.C."/>
            <person name="Lai G.K."/>
            <person name="Griffin S.D."/>
            <person name="Leung F.C."/>
        </authorList>
    </citation>
    <scope>NUCLEOTIDE SEQUENCE [LARGE SCALE GENOMIC DNA]</scope>
    <source>
        <strain evidence="9">ACHW.36C</strain>
    </source>
</reference>
<dbReference type="Gene3D" id="1.20.1640.10">
    <property type="entry name" value="Multidrug efflux transporter AcrB transmembrane domain"/>
    <property type="match status" value="2"/>
</dbReference>
<comment type="subcellular location">
    <subcellularLocation>
        <location evidence="1">Cell membrane</location>
        <topology evidence="1">Multi-pass membrane protein</topology>
    </subcellularLocation>
</comment>
<evidence type="ECO:0000256" key="7">
    <source>
        <dbReference type="SAM" id="Phobius"/>
    </source>
</evidence>
<dbReference type="InterPro" id="IPR004869">
    <property type="entry name" value="MMPL_dom"/>
</dbReference>
<feature type="transmembrane region" description="Helical" evidence="7">
    <location>
        <begin position="579"/>
        <end position="600"/>
    </location>
</feature>
<feature type="transmembrane region" description="Helical" evidence="7">
    <location>
        <begin position="612"/>
        <end position="632"/>
    </location>
</feature>
<feature type="transmembrane region" description="Helical" evidence="7">
    <location>
        <begin position="238"/>
        <end position="257"/>
    </location>
</feature>
<feature type="transmembrane region" description="Helical" evidence="7">
    <location>
        <begin position="20"/>
        <end position="40"/>
    </location>
</feature>
<keyword evidence="3" id="KW-1003">Cell membrane</keyword>
<dbReference type="Pfam" id="PF03176">
    <property type="entry name" value="MMPL"/>
    <property type="match status" value="2"/>
</dbReference>
<name>A0ABY4MY63_9MICO</name>
<feature type="transmembrane region" description="Helical" evidence="7">
    <location>
        <begin position="205"/>
        <end position="226"/>
    </location>
</feature>
<feature type="transmembrane region" description="Helical" evidence="7">
    <location>
        <begin position="180"/>
        <end position="198"/>
    </location>
</feature>
<evidence type="ECO:0000256" key="2">
    <source>
        <dbReference type="ARBA" id="ARBA00010157"/>
    </source>
</evidence>
<accession>A0ABY4MY63</accession>
<organism evidence="9">
    <name type="scientific">Gulosibacter sediminis</name>
    <dbReference type="NCBI Taxonomy" id="1729695"/>
    <lineage>
        <taxon>Bacteria</taxon>
        <taxon>Bacillati</taxon>
        <taxon>Actinomycetota</taxon>
        <taxon>Actinomycetes</taxon>
        <taxon>Micrococcales</taxon>
        <taxon>Microbacteriaceae</taxon>
        <taxon>Gulosibacter</taxon>
    </lineage>
</organism>
<dbReference type="InterPro" id="IPR000731">
    <property type="entry name" value="SSD"/>
</dbReference>
<keyword evidence="6 7" id="KW-0472">Membrane</keyword>
<dbReference type="PANTHER" id="PTHR33406">
    <property type="entry name" value="MEMBRANE PROTEIN MJ1562-RELATED"/>
    <property type="match status" value="1"/>
</dbReference>
<evidence type="ECO:0000313" key="9">
    <source>
        <dbReference type="EMBL" id="UQN15324.1"/>
    </source>
</evidence>
<keyword evidence="4 7" id="KW-0812">Transmembrane</keyword>
<feature type="transmembrane region" description="Helical" evidence="7">
    <location>
        <begin position="381"/>
        <end position="400"/>
    </location>
</feature>
<comment type="similarity">
    <text evidence="2">Belongs to the resistance-nodulation-cell division (RND) (TC 2.A.6) family. MmpL subfamily.</text>
</comment>
<keyword evidence="5 7" id="KW-1133">Transmembrane helix</keyword>
<feature type="transmembrane region" description="Helical" evidence="7">
    <location>
        <begin position="314"/>
        <end position="337"/>
    </location>
</feature>
<evidence type="ECO:0000256" key="1">
    <source>
        <dbReference type="ARBA" id="ARBA00004651"/>
    </source>
</evidence>
<dbReference type="PANTHER" id="PTHR33406:SF6">
    <property type="entry name" value="MEMBRANE PROTEIN YDGH-RELATED"/>
    <property type="match status" value="1"/>
</dbReference>
<sequence>MSHANSSATTAAIPRWLRVILPAAIILLWLLGASIGGPYFGKVSEVSSNDQTAYLPDSADATRVQQLASGFTDDDVLPAVVVFTSSTELDAQQLDTLEAAVADLSQLDAVPDDISPLIPSDDGLAAQAFVPISADAEIGDVVAELSERLEAAAPAGVTAYVTGPAGFTADLSAAFSGIDGVLLLVALLAVFVILIVVYRSLLLPIAVLATSVFALTVALLTVWWLAKAGVLLLSGQTQGILFILVIGAATDYSLLYVSRFREELRHTNDKWRATKNSLRGAFEPILASGGTVIAGLLCLLLSDLKSNSTLGPVAAIGIAFAMLAALTLLPAVLYAFGRAAFWPRRPKYEPVHAAGADAAASEAVTGGWAGLGRRIQRRPRAVWIVTSLVLLAGALGVTQLQAHGVPQSDLVLVSSDARDGQTALGEHFPGGSGSPVNVIVDADSLQQAADVLLDRDGIASVTVASGDSASGSATVTADGISAAGPPGTPTPEPTVVDGHVLLQGTLTDAPDSAAAETTVTEVRAAYADAGLDALVGGVTATAIDTNAASIHDRNLIIPAVLVVILLILMLLLRSVLAPVLLVLTTVLSFFAALGVAALVFNGVFQFPGADAAVPLYGFVFLVALGIDYNIFLMTRVREETLRVGTRAGILRGLAATGGVITSAGLVLAATFAALAVIPILFLAQIAFIVAFGVLLDTFLVRAVLVPALFTDVGRAIWWPSKLARKEDQ</sequence>
<evidence type="ECO:0000256" key="3">
    <source>
        <dbReference type="ARBA" id="ARBA00022475"/>
    </source>
</evidence>
<dbReference type="PROSITE" id="PS50156">
    <property type="entry name" value="SSD"/>
    <property type="match status" value="1"/>
</dbReference>
<feature type="transmembrane region" description="Helical" evidence="7">
    <location>
        <begin position="555"/>
        <end position="572"/>
    </location>
</feature>
<feature type="domain" description="SSD" evidence="8">
    <location>
        <begin position="582"/>
        <end position="710"/>
    </location>
</feature>
<proteinExistence type="inferred from homology"/>
<dbReference type="SUPFAM" id="SSF82866">
    <property type="entry name" value="Multidrug efflux transporter AcrB transmembrane domain"/>
    <property type="match status" value="2"/>
</dbReference>
<dbReference type="EMBL" id="CP097160">
    <property type="protein sequence ID" value="UQN15324.1"/>
    <property type="molecule type" value="Genomic_DNA"/>
</dbReference>
<feature type="transmembrane region" description="Helical" evidence="7">
    <location>
        <begin position="653"/>
        <end position="679"/>
    </location>
</feature>
<gene>
    <name evidence="9" type="ORF">M3M28_02320</name>
</gene>
<evidence type="ECO:0000256" key="5">
    <source>
        <dbReference type="ARBA" id="ARBA00022989"/>
    </source>
</evidence>
<evidence type="ECO:0000256" key="6">
    <source>
        <dbReference type="ARBA" id="ARBA00023136"/>
    </source>
</evidence>
<evidence type="ECO:0000259" key="8">
    <source>
        <dbReference type="PROSITE" id="PS50156"/>
    </source>
</evidence>
<dbReference type="InterPro" id="IPR050545">
    <property type="entry name" value="Mycobact_MmpL"/>
</dbReference>